<feature type="transmembrane region" description="Helical" evidence="9">
    <location>
        <begin position="402"/>
        <end position="421"/>
    </location>
</feature>
<comment type="caution">
    <text evidence="11">The sequence shown here is derived from an EMBL/GenBank/DDBJ whole genome shotgun (WGS) entry which is preliminary data.</text>
</comment>
<dbReference type="Gene3D" id="1.20.1720.10">
    <property type="entry name" value="Multidrug resistance protein D"/>
    <property type="match status" value="1"/>
</dbReference>
<evidence type="ECO:0000256" key="2">
    <source>
        <dbReference type="ARBA" id="ARBA00008537"/>
    </source>
</evidence>
<feature type="transmembrane region" description="Helical" evidence="9">
    <location>
        <begin position="112"/>
        <end position="133"/>
    </location>
</feature>
<evidence type="ECO:0000313" key="12">
    <source>
        <dbReference type="Proteomes" id="UP001160499"/>
    </source>
</evidence>
<keyword evidence="7 9" id="KW-0472">Membrane</keyword>
<dbReference type="Proteomes" id="UP001160499">
    <property type="component" value="Unassembled WGS sequence"/>
</dbReference>
<dbReference type="InterPro" id="IPR004638">
    <property type="entry name" value="EmrB-like"/>
</dbReference>
<evidence type="ECO:0000256" key="1">
    <source>
        <dbReference type="ARBA" id="ARBA00004651"/>
    </source>
</evidence>
<dbReference type="SUPFAM" id="SSF103473">
    <property type="entry name" value="MFS general substrate transporter"/>
    <property type="match status" value="1"/>
</dbReference>
<evidence type="ECO:0000259" key="10">
    <source>
        <dbReference type="PROSITE" id="PS50850"/>
    </source>
</evidence>
<comment type="similarity">
    <text evidence="2">Belongs to the major facilitator superfamily. EmrB family.</text>
</comment>
<comment type="subcellular location">
    <subcellularLocation>
        <location evidence="1">Cell membrane</location>
        <topology evidence="1">Multi-pass membrane protein</topology>
    </subcellularLocation>
</comment>
<feature type="transmembrane region" description="Helical" evidence="9">
    <location>
        <begin position="356"/>
        <end position="381"/>
    </location>
</feature>
<dbReference type="CDD" id="cd17503">
    <property type="entry name" value="MFS_LmrB_MDR_like"/>
    <property type="match status" value="1"/>
</dbReference>
<evidence type="ECO:0000256" key="6">
    <source>
        <dbReference type="ARBA" id="ARBA00022989"/>
    </source>
</evidence>
<name>A0ABT6LU76_9ACTN</name>
<dbReference type="Pfam" id="PF07690">
    <property type="entry name" value="MFS_1"/>
    <property type="match status" value="1"/>
</dbReference>
<evidence type="ECO:0000256" key="3">
    <source>
        <dbReference type="ARBA" id="ARBA00022448"/>
    </source>
</evidence>
<dbReference type="PANTHER" id="PTHR42718:SF9">
    <property type="entry name" value="MAJOR FACILITATOR SUPERFAMILY MULTIDRUG TRANSPORTER MFSC"/>
    <property type="match status" value="1"/>
</dbReference>
<dbReference type="InterPro" id="IPR011701">
    <property type="entry name" value="MFS"/>
</dbReference>
<dbReference type="PROSITE" id="PS50850">
    <property type="entry name" value="MFS"/>
    <property type="match status" value="1"/>
</dbReference>
<keyword evidence="12" id="KW-1185">Reference proteome</keyword>
<keyword evidence="4" id="KW-1003">Cell membrane</keyword>
<feature type="transmembrane region" description="Helical" evidence="9">
    <location>
        <begin position="206"/>
        <end position="225"/>
    </location>
</feature>
<feature type="transmembrane region" description="Helical" evidence="9">
    <location>
        <begin position="63"/>
        <end position="80"/>
    </location>
</feature>
<feature type="transmembrane region" description="Helical" evidence="9">
    <location>
        <begin position="175"/>
        <end position="194"/>
    </location>
</feature>
<evidence type="ECO:0000256" key="4">
    <source>
        <dbReference type="ARBA" id="ARBA00022475"/>
    </source>
</evidence>
<dbReference type="InterPro" id="IPR036259">
    <property type="entry name" value="MFS_trans_sf"/>
</dbReference>
<evidence type="ECO:0000256" key="9">
    <source>
        <dbReference type="SAM" id="Phobius"/>
    </source>
</evidence>
<keyword evidence="6 9" id="KW-1133">Transmembrane helix</keyword>
<feature type="transmembrane region" description="Helical" evidence="9">
    <location>
        <begin position="332"/>
        <end position="350"/>
    </location>
</feature>
<accession>A0ABT6LU76</accession>
<gene>
    <name evidence="11" type="ORF">M2283_007200</name>
</gene>
<evidence type="ECO:0000313" key="11">
    <source>
        <dbReference type="EMBL" id="MDH6219861.1"/>
    </source>
</evidence>
<evidence type="ECO:0000256" key="8">
    <source>
        <dbReference type="ARBA" id="ARBA00023251"/>
    </source>
</evidence>
<protein>
    <submittedName>
        <fullName evidence="11">EmrB/QacA subfamily drug resistance transporter</fullName>
    </submittedName>
</protein>
<feature type="transmembrane region" description="Helical" evidence="9">
    <location>
        <begin position="231"/>
        <end position="251"/>
    </location>
</feature>
<sequence length="456" mass="47359">MPATTAPRPAPERLDPAVLRLAGILVLGALAALLDSTIVSIAIDTLGRELHATTATVQWVSTIYLLTLATVVPVSGWAVERFGARRVWLGALLLFLAGSALCGLAWSIGSLIVFRVVQGIGGGLLLPVMQILVMRASGGRNLGRLMALITLPVVVVPILGPVLGGLIVGHLSWRWIFYVNLPICLVALVLARRGVPKDEPGPAPRIDVLGLLLLSPGLAALVYGLSEDGLARVVALPVGAVLVGAFVVHALRSTAPLVDVRLFCDRAFAVSSALMFLNGLTLFGGMFLLPLYYQQSRGESVIAAGLLLAPQGLGSLLARVTGPLTDRVGPRPVVLGGMLLTALGTLPFAFQHPVSALLPAALVVRGLGMGAANMAVTVSAYEGLDRRRIPDASTTIRVLQQLGGSFGTAVLAALLTHGTGAPAFSHTFAWTTVFTVVACVVGLCLPVRVASAEPSL</sequence>
<proteinExistence type="inferred from homology"/>
<keyword evidence="3" id="KW-0813">Transport</keyword>
<dbReference type="RefSeq" id="WP_280880651.1">
    <property type="nucleotide sequence ID" value="NZ_JARXVH010000014.1"/>
</dbReference>
<feature type="transmembrane region" description="Helical" evidence="9">
    <location>
        <begin position="263"/>
        <end position="289"/>
    </location>
</feature>
<feature type="transmembrane region" description="Helical" evidence="9">
    <location>
        <begin position="145"/>
        <end position="169"/>
    </location>
</feature>
<dbReference type="PANTHER" id="PTHR42718">
    <property type="entry name" value="MAJOR FACILITATOR SUPERFAMILY MULTIDRUG TRANSPORTER MFSC"/>
    <property type="match status" value="1"/>
</dbReference>
<keyword evidence="5 9" id="KW-0812">Transmembrane</keyword>
<dbReference type="EMBL" id="JARXVH010000014">
    <property type="protein sequence ID" value="MDH6219861.1"/>
    <property type="molecule type" value="Genomic_DNA"/>
</dbReference>
<evidence type="ECO:0000256" key="7">
    <source>
        <dbReference type="ARBA" id="ARBA00023136"/>
    </source>
</evidence>
<dbReference type="NCBIfam" id="TIGR00711">
    <property type="entry name" value="efflux_EmrB"/>
    <property type="match status" value="1"/>
</dbReference>
<feature type="transmembrane region" description="Helical" evidence="9">
    <location>
        <begin position="427"/>
        <end position="447"/>
    </location>
</feature>
<feature type="transmembrane region" description="Helical" evidence="9">
    <location>
        <begin position="301"/>
        <end position="320"/>
    </location>
</feature>
<feature type="transmembrane region" description="Helical" evidence="9">
    <location>
        <begin position="87"/>
        <end position="106"/>
    </location>
</feature>
<dbReference type="InterPro" id="IPR020846">
    <property type="entry name" value="MFS_dom"/>
</dbReference>
<dbReference type="Gene3D" id="1.20.1250.20">
    <property type="entry name" value="MFS general substrate transporter like domains"/>
    <property type="match status" value="1"/>
</dbReference>
<keyword evidence="8" id="KW-0046">Antibiotic resistance</keyword>
<reference evidence="11 12" key="1">
    <citation type="submission" date="2023-04" db="EMBL/GenBank/DDBJ databases">
        <title>Forest soil microbial communities from Buena Vista Peninsula, Colon Province, Panama.</title>
        <authorList>
            <person name="Bouskill N."/>
        </authorList>
    </citation>
    <scope>NUCLEOTIDE SEQUENCE [LARGE SCALE GENOMIC DNA]</scope>
    <source>
        <strain evidence="11 12">GGS1</strain>
    </source>
</reference>
<feature type="transmembrane region" description="Helical" evidence="9">
    <location>
        <begin position="21"/>
        <end position="43"/>
    </location>
</feature>
<organism evidence="11 12">
    <name type="scientific">Streptomyces pseudovenezuelae</name>
    <dbReference type="NCBI Taxonomy" id="67350"/>
    <lineage>
        <taxon>Bacteria</taxon>
        <taxon>Bacillati</taxon>
        <taxon>Actinomycetota</taxon>
        <taxon>Actinomycetes</taxon>
        <taxon>Kitasatosporales</taxon>
        <taxon>Streptomycetaceae</taxon>
        <taxon>Streptomyces</taxon>
        <taxon>Streptomyces aurantiacus group</taxon>
    </lineage>
</organism>
<feature type="domain" description="Major facilitator superfamily (MFS) profile" evidence="10">
    <location>
        <begin position="21"/>
        <end position="450"/>
    </location>
</feature>
<evidence type="ECO:0000256" key="5">
    <source>
        <dbReference type="ARBA" id="ARBA00022692"/>
    </source>
</evidence>